<accession>A0ABP0Y2D3</accession>
<evidence type="ECO:0000256" key="1">
    <source>
        <dbReference type="SAM" id="MobiDB-lite"/>
    </source>
</evidence>
<proteinExistence type="predicted"/>
<name>A0ABP0Y2D3_9ROSI</name>
<protein>
    <submittedName>
        <fullName evidence="2">Uncharacterized protein</fullName>
    </submittedName>
</protein>
<organism evidence="2 3">
    <name type="scientific">Citrullus colocynthis</name>
    <name type="common">colocynth</name>
    <dbReference type="NCBI Taxonomy" id="252529"/>
    <lineage>
        <taxon>Eukaryota</taxon>
        <taxon>Viridiplantae</taxon>
        <taxon>Streptophyta</taxon>
        <taxon>Embryophyta</taxon>
        <taxon>Tracheophyta</taxon>
        <taxon>Spermatophyta</taxon>
        <taxon>Magnoliopsida</taxon>
        <taxon>eudicotyledons</taxon>
        <taxon>Gunneridae</taxon>
        <taxon>Pentapetalae</taxon>
        <taxon>rosids</taxon>
        <taxon>fabids</taxon>
        <taxon>Cucurbitales</taxon>
        <taxon>Cucurbitaceae</taxon>
        <taxon>Benincaseae</taxon>
        <taxon>Citrullus</taxon>
    </lineage>
</organism>
<dbReference type="EMBL" id="OZ021745">
    <property type="protein sequence ID" value="CAK9313900.1"/>
    <property type="molecule type" value="Genomic_DNA"/>
</dbReference>
<feature type="region of interest" description="Disordered" evidence="1">
    <location>
        <begin position="1"/>
        <end position="37"/>
    </location>
</feature>
<evidence type="ECO:0000313" key="3">
    <source>
        <dbReference type="Proteomes" id="UP001642487"/>
    </source>
</evidence>
<reference evidence="2 3" key="1">
    <citation type="submission" date="2024-03" db="EMBL/GenBank/DDBJ databases">
        <authorList>
            <person name="Gkanogiannis A."/>
            <person name="Becerra Lopez-Lavalle L."/>
        </authorList>
    </citation>
    <scope>NUCLEOTIDE SEQUENCE [LARGE SCALE GENOMIC DNA]</scope>
</reference>
<dbReference type="Proteomes" id="UP001642487">
    <property type="component" value="Chromosome 11"/>
</dbReference>
<gene>
    <name evidence="2" type="ORF">CITCOLO1_LOCUS5638</name>
</gene>
<keyword evidence="3" id="KW-1185">Reference proteome</keyword>
<evidence type="ECO:0000313" key="2">
    <source>
        <dbReference type="EMBL" id="CAK9313900.1"/>
    </source>
</evidence>
<sequence>MANSSSDPNQTNNNTKGEVTKMATPSSAQRNSATNSDLAPIIQKFQVRYDTCPVDNPSFTNLLNQVTSIKLDRGNFLLWQNIVLPNLRSYKLGGHLIEKKSAPKHLIIIPPSEEEP</sequence>